<proteinExistence type="predicted"/>
<keyword evidence="1" id="KW-0540">Nuclease</keyword>
<evidence type="ECO:0000313" key="5">
    <source>
        <dbReference type="Proteomes" id="UP000277108"/>
    </source>
</evidence>
<keyword evidence="5" id="KW-1185">Reference proteome</keyword>
<dbReference type="Pfam" id="PF12706">
    <property type="entry name" value="Lactamase_B_2"/>
    <property type="match status" value="1"/>
</dbReference>
<organism evidence="4 5">
    <name type="scientific">Abyssicoccus albus</name>
    <dbReference type="NCBI Taxonomy" id="1817405"/>
    <lineage>
        <taxon>Bacteria</taxon>
        <taxon>Bacillati</taxon>
        <taxon>Bacillota</taxon>
        <taxon>Bacilli</taxon>
        <taxon>Bacillales</taxon>
        <taxon>Abyssicoccaceae</taxon>
    </lineage>
</organism>
<dbReference type="GO" id="GO:0004527">
    <property type="term" value="F:exonuclease activity"/>
    <property type="evidence" value="ECO:0007669"/>
    <property type="project" value="UniProtKB-KW"/>
</dbReference>
<dbReference type="PANTHER" id="PTHR43694:SF1">
    <property type="entry name" value="RIBONUCLEASE J"/>
    <property type="match status" value="1"/>
</dbReference>
<evidence type="ECO:0000313" key="4">
    <source>
        <dbReference type="EMBL" id="RPF55237.1"/>
    </source>
</evidence>
<dbReference type="RefSeq" id="WP_123808333.1">
    <property type="nucleotide sequence ID" value="NZ_RKRK01000004.1"/>
</dbReference>
<dbReference type="PANTHER" id="PTHR43694">
    <property type="entry name" value="RIBONUCLEASE J"/>
    <property type="match status" value="1"/>
</dbReference>
<gene>
    <name evidence="4" type="ORF">EDD62_1563</name>
</gene>
<dbReference type="SUPFAM" id="SSF56281">
    <property type="entry name" value="Metallo-hydrolase/oxidoreductase"/>
    <property type="match status" value="1"/>
</dbReference>
<name>A0A3N5BCS8_9BACL</name>
<evidence type="ECO:0000256" key="2">
    <source>
        <dbReference type="ARBA" id="ARBA00022884"/>
    </source>
</evidence>
<comment type="caution">
    <text evidence="4">The sequence shown here is derived from an EMBL/GenBank/DDBJ whole genome shotgun (WGS) entry which is preliminary data.</text>
</comment>
<dbReference type="OrthoDB" id="9803916at2"/>
<dbReference type="Gene3D" id="3.60.15.10">
    <property type="entry name" value="Ribonuclease Z/Hydroxyacylglutathione hydrolase-like"/>
    <property type="match status" value="1"/>
</dbReference>
<keyword evidence="1" id="KW-0269">Exonuclease</keyword>
<accession>A0A3N5BCS8</accession>
<feature type="domain" description="Metallo-beta-lactamase" evidence="3">
    <location>
        <begin position="75"/>
        <end position="245"/>
    </location>
</feature>
<reference evidence="4 5" key="1">
    <citation type="submission" date="2018-11" db="EMBL/GenBank/DDBJ databases">
        <title>Genomic Encyclopedia of Type Strains, Phase IV (KMG-IV): sequencing the most valuable type-strain genomes for metagenomic binning, comparative biology and taxonomic classification.</title>
        <authorList>
            <person name="Goeker M."/>
        </authorList>
    </citation>
    <scope>NUCLEOTIDE SEQUENCE [LARGE SCALE GENOMIC DNA]</scope>
    <source>
        <strain evidence="4 5">DSM 29158</strain>
    </source>
</reference>
<dbReference type="AlphaFoldDB" id="A0A3N5BCS8"/>
<dbReference type="InterPro" id="IPR001279">
    <property type="entry name" value="Metallo-B-lactamas"/>
</dbReference>
<dbReference type="Proteomes" id="UP000277108">
    <property type="component" value="Unassembled WGS sequence"/>
</dbReference>
<dbReference type="InterPro" id="IPR042173">
    <property type="entry name" value="RNase_J_2"/>
</dbReference>
<dbReference type="EMBL" id="RKRK01000004">
    <property type="protein sequence ID" value="RPF55237.1"/>
    <property type="molecule type" value="Genomic_DNA"/>
</dbReference>
<evidence type="ECO:0000256" key="1">
    <source>
        <dbReference type="ARBA" id="ARBA00022839"/>
    </source>
</evidence>
<sequence length="410" mass="48013">METTLKFYRGTNTIGGTTFSIEYKDERFIADFGTTMTSPLYDDLFDVRVDRIEDMITLGKAPDIPNFYDNNHQKTVVGISHMHLDHNGCIEHIPSDIPIWTSNGSKTLYHHLTVIEDGQPGVTSDRLTECEVNQSYCIDQYIHITFIPVNHDVLGSCAIRIDTPDTSIMYSGDIKFEARDKDTLQWVKESYNVDYLIIETTSYSFDEENKAERIDVDFDEILMTHQNFILNLYHRNIDNIIQWIDKARQLNYELIVDEKIAYLIEQYYKYDLSHVSYYDSVKPAQTVNIQSIRKITFDEALGKQNVIIQHDYRNMLLLNKKSLSHYKYLHNNGMPLGDFDPSFKVLKEWLLKLDIEFISFHQRGHASIEELNRVVELIQPGVLIPQHGFHPERLQYKHRILPIPYEEYVL</sequence>
<protein>
    <submittedName>
        <fullName evidence="4">Beta-lactamase family protein</fullName>
    </submittedName>
</protein>
<evidence type="ECO:0000259" key="3">
    <source>
        <dbReference type="Pfam" id="PF12706"/>
    </source>
</evidence>
<keyword evidence="2" id="KW-0694">RNA-binding</keyword>
<dbReference type="GO" id="GO:0003723">
    <property type="term" value="F:RNA binding"/>
    <property type="evidence" value="ECO:0007669"/>
    <property type="project" value="UniProtKB-KW"/>
</dbReference>
<dbReference type="Gene3D" id="3.40.50.10710">
    <property type="entry name" value="Metallo-hydrolase/oxidoreductase"/>
    <property type="match status" value="1"/>
</dbReference>
<dbReference type="InterPro" id="IPR036866">
    <property type="entry name" value="RibonucZ/Hydroxyglut_hydro"/>
</dbReference>
<keyword evidence="1" id="KW-0378">Hydrolase</keyword>